<protein>
    <submittedName>
        <fullName evidence="1">Uncharacterized protein</fullName>
    </submittedName>
</protein>
<dbReference type="Proteomes" id="UP001236507">
    <property type="component" value="Unassembled WGS sequence"/>
</dbReference>
<evidence type="ECO:0000313" key="1">
    <source>
        <dbReference type="EMBL" id="MDI9857943.1"/>
    </source>
</evidence>
<keyword evidence="2" id="KW-1185">Reference proteome</keyword>
<dbReference type="EMBL" id="JASHIF010000002">
    <property type="protein sequence ID" value="MDI9857943.1"/>
    <property type="molecule type" value="Genomic_DNA"/>
</dbReference>
<accession>A0ABT6Y306</accession>
<comment type="caution">
    <text evidence="1">The sequence shown here is derived from an EMBL/GenBank/DDBJ whole genome shotgun (WGS) entry which is preliminary data.</text>
</comment>
<organism evidence="1 2">
    <name type="scientific">Flectobacillus roseus</name>
    <dbReference type="NCBI Taxonomy" id="502259"/>
    <lineage>
        <taxon>Bacteria</taxon>
        <taxon>Pseudomonadati</taxon>
        <taxon>Bacteroidota</taxon>
        <taxon>Cytophagia</taxon>
        <taxon>Cytophagales</taxon>
        <taxon>Flectobacillaceae</taxon>
        <taxon>Flectobacillus</taxon>
    </lineage>
</organism>
<reference evidence="1 2" key="1">
    <citation type="submission" date="2023-05" db="EMBL/GenBank/DDBJ databases">
        <title>Novel species of genus Flectobacillus isolated from stream in China.</title>
        <authorList>
            <person name="Lu H."/>
        </authorList>
    </citation>
    <scope>NUCLEOTIDE SEQUENCE [LARGE SCALE GENOMIC DNA]</scope>
    <source>
        <strain evidence="1 2">KCTC 42575</strain>
    </source>
</reference>
<sequence length="175" mass="17880">MATKKQALIKTTDGKMQVSVATDTSDGTAANAGRFLLLNDSGIVDESVIPDWMKGFLVKDNCVETGGIAVGKIVALTATGFVLADNGSLAKDAIGIAVTVGVNNAQMSVLTGGKFTISGAAFTKGSNYFLGTGGDVTTIPPDNVANKLSQKIGKALAPTQMVLEISEPIITSSLN</sequence>
<name>A0ABT6Y306_9BACT</name>
<evidence type="ECO:0000313" key="2">
    <source>
        <dbReference type="Proteomes" id="UP001236507"/>
    </source>
</evidence>
<gene>
    <name evidence="1" type="ORF">QM524_01855</name>
</gene>
<dbReference type="RefSeq" id="WP_283343219.1">
    <property type="nucleotide sequence ID" value="NZ_JASHIF010000002.1"/>
</dbReference>
<proteinExistence type="predicted"/>